<dbReference type="EMBL" id="JAYMYS010000005">
    <property type="protein sequence ID" value="KAK7393114.1"/>
    <property type="molecule type" value="Genomic_DNA"/>
</dbReference>
<dbReference type="InterPro" id="IPR036987">
    <property type="entry name" value="SRA-YDG_sf"/>
</dbReference>
<dbReference type="GO" id="GO:0003690">
    <property type="term" value="F:double-stranded DNA binding"/>
    <property type="evidence" value="ECO:0007669"/>
    <property type="project" value="TreeGrafter"/>
</dbReference>
<dbReference type="SUPFAM" id="SSF88697">
    <property type="entry name" value="PUA domain-like"/>
    <property type="match status" value="1"/>
</dbReference>
<protein>
    <submittedName>
        <fullName evidence="8">Uncharacterized protein</fullName>
    </submittedName>
</protein>
<keyword evidence="2" id="KW-0158">Chromosome</keyword>
<dbReference type="GO" id="GO:0008270">
    <property type="term" value="F:zinc ion binding"/>
    <property type="evidence" value="ECO:0007669"/>
    <property type="project" value="InterPro"/>
</dbReference>
<reference evidence="8 9" key="1">
    <citation type="submission" date="2024-01" db="EMBL/GenBank/DDBJ databases">
        <title>The genomes of 5 underutilized Papilionoideae crops provide insights into root nodulation and disease resistanc.</title>
        <authorList>
            <person name="Jiang F."/>
        </authorList>
    </citation>
    <scope>NUCLEOTIDE SEQUENCE [LARGE SCALE GENOMIC DNA]</scope>
    <source>
        <strain evidence="8">DUOXIRENSHENG_FW03</strain>
        <tissue evidence="8">Leaves</tissue>
    </source>
</reference>
<dbReference type="PROSITE" id="PS51015">
    <property type="entry name" value="YDG"/>
    <property type="match status" value="1"/>
</dbReference>
<dbReference type="InterPro" id="IPR046341">
    <property type="entry name" value="SET_dom_sf"/>
</dbReference>
<dbReference type="AlphaFoldDB" id="A0AAN9XI86"/>
<dbReference type="Pfam" id="PF02182">
    <property type="entry name" value="SAD_SRA"/>
    <property type="match status" value="1"/>
</dbReference>
<dbReference type="Gene3D" id="2.30.280.10">
    <property type="entry name" value="SRA-YDG"/>
    <property type="match status" value="1"/>
</dbReference>
<dbReference type="PROSITE" id="PS50867">
    <property type="entry name" value="PRE_SET"/>
    <property type="match status" value="1"/>
</dbReference>
<accession>A0AAN9XI86</accession>
<dbReference type="GO" id="GO:0005634">
    <property type="term" value="C:nucleus"/>
    <property type="evidence" value="ECO:0007669"/>
    <property type="project" value="UniProtKB-SubCell"/>
</dbReference>
<dbReference type="InterPro" id="IPR007728">
    <property type="entry name" value="Pre-SET_dom"/>
</dbReference>
<name>A0AAN9XI86_PSOTE</name>
<dbReference type="InterPro" id="IPR015947">
    <property type="entry name" value="PUA-like_sf"/>
</dbReference>
<keyword evidence="3 4" id="KW-0539">Nucleus</keyword>
<dbReference type="Proteomes" id="UP001386955">
    <property type="component" value="Unassembled WGS sequence"/>
</dbReference>
<evidence type="ECO:0000256" key="3">
    <source>
        <dbReference type="ARBA" id="ARBA00023242"/>
    </source>
</evidence>
<dbReference type="PANTHER" id="PTHR45660:SF46">
    <property type="entry name" value="HISTONE-LYSINE N-METHYLTRANSFERASE, H3 LYSINE-9 SPECIFIC SUVH6"/>
    <property type="match status" value="1"/>
</dbReference>
<dbReference type="Pfam" id="PF05033">
    <property type="entry name" value="Pre-SET"/>
    <property type="match status" value="1"/>
</dbReference>
<dbReference type="InterPro" id="IPR003105">
    <property type="entry name" value="SRA_YDG"/>
</dbReference>
<dbReference type="SUPFAM" id="SSF82199">
    <property type="entry name" value="SET domain"/>
    <property type="match status" value="1"/>
</dbReference>
<evidence type="ECO:0000256" key="2">
    <source>
        <dbReference type="ARBA" id="ARBA00022454"/>
    </source>
</evidence>
<dbReference type="Gene3D" id="2.170.270.10">
    <property type="entry name" value="SET domain"/>
    <property type="match status" value="1"/>
</dbReference>
<dbReference type="PANTHER" id="PTHR45660">
    <property type="entry name" value="HISTONE-LYSINE N-METHYLTRANSFERASE SETMAR"/>
    <property type="match status" value="1"/>
</dbReference>
<evidence type="ECO:0000313" key="9">
    <source>
        <dbReference type="Proteomes" id="UP001386955"/>
    </source>
</evidence>
<dbReference type="SMART" id="SM00468">
    <property type="entry name" value="PreSET"/>
    <property type="match status" value="1"/>
</dbReference>
<organism evidence="8 9">
    <name type="scientific">Psophocarpus tetragonolobus</name>
    <name type="common">Winged bean</name>
    <name type="synonym">Dolichos tetragonolobus</name>
    <dbReference type="NCBI Taxonomy" id="3891"/>
    <lineage>
        <taxon>Eukaryota</taxon>
        <taxon>Viridiplantae</taxon>
        <taxon>Streptophyta</taxon>
        <taxon>Embryophyta</taxon>
        <taxon>Tracheophyta</taxon>
        <taxon>Spermatophyta</taxon>
        <taxon>Magnoliopsida</taxon>
        <taxon>eudicotyledons</taxon>
        <taxon>Gunneridae</taxon>
        <taxon>Pentapetalae</taxon>
        <taxon>rosids</taxon>
        <taxon>fabids</taxon>
        <taxon>Fabales</taxon>
        <taxon>Fabaceae</taxon>
        <taxon>Papilionoideae</taxon>
        <taxon>50 kb inversion clade</taxon>
        <taxon>NPAAA clade</taxon>
        <taxon>indigoferoid/millettioid clade</taxon>
        <taxon>Phaseoleae</taxon>
        <taxon>Psophocarpus</taxon>
    </lineage>
</organism>
<dbReference type="Pfam" id="PF00856">
    <property type="entry name" value="SET"/>
    <property type="match status" value="1"/>
</dbReference>
<dbReference type="PROSITE" id="PS50280">
    <property type="entry name" value="SET"/>
    <property type="match status" value="1"/>
</dbReference>
<dbReference type="SMART" id="SM00466">
    <property type="entry name" value="SRA"/>
    <property type="match status" value="1"/>
</dbReference>
<dbReference type="InterPro" id="IPR051357">
    <property type="entry name" value="H3K9_HMTase_SUVAR3-9"/>
</dbReference>
<gene>
    <name evidence="8" type="ORF">VNO78_21568</name>
</gene>
<dbReference type="SMART" id="SM00317">
    <property type="entry name" value="SET"/>
    <property type="match status" value="1"/>
</dbReference>
<feature type="domain" description="SET" evidence="5">
    <location>
        <begin position="414"/>
        <end position="529"/>
    </location>
</feature>
<evidence type="ECO:0000313" key="8">
    <source>
        <dbReference type="EMBL" id="KAK7393114.1"/>
    </source>
</evidence>
<evidence type="ECO:0000259" key="5">
    <source>
        <dbReference type="PROSITE" id="PS50280"/>
    </source>
</evidence>
<dbReference type="InterPro" id="IPR001214">
    <property type="entry name" value="SET_dom"/>
</dbReference>
<feature type="domain" description="Pre-SET" evidence="6">
    <location>
        <begin position="349"/>
        <end position="411"/>
    </location>
</feature>
<feature type="domain" description="YDG" evidence="7">
    <location>
        <begin position="110"/>
        <end position="256"/>
    </location>
</feature>
<comment type="subcellular location">
    <subcellularLocation>
        <location evidence="1">Chromosome</location>
        <location evidence="1">Centromere</location>
    </subcellularLocation>
    <subcellularLocation>
        <location evidence="4">Nucleus</location>
    </subcellularLocation>
</comment>
<dbReference type="GO" id="GO:0042054">
    <property type="term" value="F:histone methyltransferase activity"/>
    <property type="evidence" value="ECO:0007669"/>
    <property type="project" value="InterPro"/>
</dbReference>
<proteinExistence type="predicted"/>
<sequence length="554" mass="62619">MVPLIDIADNLIHVLNLYIGFLEMHASKSVGKRHEELFHRSSSSNEGKEVSLKHRMVKQALLTFRNLFCTLMQQYKADQPGNLVPSKVGMEAAMLMKRKHQWENSKKHVGHVLGIEVGDRFQYRAELYVIGLHHQFSKGIDYVGTGSESLATSIVVTDRYDNVRKSGTTLIYIGHGGNPNVQRNVAVHDQKMEAGNLALKNSMDAKSPVRVILKDAGKFDIMDNCPFVYDGLYLVDKMVQERGKYEKLVFKFTLNRILGQSQSCVFLKDDVMDNGNNLRQFASFALRKRLKSRSCVVQKDVVRINDISEGKEKISIRVVTPVECDQIITPFRYAVANNYLERFKLPVLCGCDCADGCVDPGKCACIVKNGGKLPYECNKRLASIMESSLIYECDPSCKCPSSCINRVSQHGVQFRLEIFITKLKGWGVRTRSFIPSGSFVCEYIGEVHNKRETRSNLGANDYIFHMGVGKGFIDAKSLGNIGRFINHSCSPNIHVKDVMYDHNDKNLPHKMLFAVKDIPPGRELSYDYNSSKRKFIEFRSNSCYCGSQECHGQF</sequence>
<comment type="caution">
    <text evidence="8">The sequence shown here is derived from an EMBL/GenBank/DDBJ whole genome shotgun (WGS) entry which is preliminary data.</text>
</comment>
<evidence type="ECO:0000259" key="6">
    <source>
        <dbReference type="PROSITE" id="PS50867"/>
    </source>
</evidence>
<evidence type="ECO:0000256" key="1">
    <source>
        <dbReference type="ARBA" id="ARBA00004584"/>
    </source>
</evidence>
<keyword evidence="9" id="KW-1185">Reference proteome</keyword>
<evidence type="ECO:0000256" key="4">
    <source>
        <dbReference type="PROSITE-ProRule" id="PRU00358"/>
    </source>
</evidence>
<dbReference type="GO" id="GO:0000775">
    <property type="term" value="C:chromosome, centromeric region"/>
    <property type="evidence" value="ECO:0007669"/>
    <property type="project" value="UniProtKB-SubCell"/>
</dbReference>
<evidence type="ECO:0000259" key="7">
    <source>
        <dbReference type="PROSITE" id="PS51015"/>
    </source>
</evidence>